<evidence type="ECO:0000259" key="2">
    <source>
        <dbReference type="Pfam" id="PF01609"/>
    </source>
</evidence>
<evidence type="ECO:0000313" key="5">
    <source>
        <dbReference type="Proteomes" id="UP001596226"/>
    </source>
</evidence>
<dbReference type="NCBIfam" id="NF033580">
    <property type="entry name" value="transpos_IS5_3"/>
    <property type="match status" value="1"/>
</dbReference>
<dbReference type="Proteomes" id="UP001596226">
    <property type="component" value="Unassembled WGS sequence"/>
</dbReference>
<dbReference type="PANTHER" id="PTHR30007">
    <property type="entry name" value="PHP DOMAIN PROTEIN"/>
    <property type="match status" value="1"/>
</dbReference>
<evidence type="ECO:0000259" key="3">
    <source>
        <dbReference type="Pfam" id="PF13340"/>
    </source>
</evidence>
<feature type="region of interest" description="Disordered" evidence="1">
    <location>
        <begin position="216"/>
        <end position="250"/>
    </location>
</feature>
<feature type="domain" description="Insertion element IS402-like" evidence="3">
    <location>
        <begin position="7"/>
        <end position="79"/>
    </location>
</feature>
<comment type="caution">
    <text evidence="4">The sequence shown here is derived from an EMBL/GenBank/DDBJ whole genome shotgun (WGS) entry which is preliminary data.</text>
</comment>
<evidence type="ECO:0000313" key="4">
    <source>
        <dbReference type="EMBL" id="MFC5927981.1"/>
    </source>
</evidence>
<name>A0ABW1HG48_9ACTN</name>
<sequence>MTRRHDLTDVRWAALEPLLPVGRRPGRPSAWTKRQLIDGIRWRIRVGAPWRDIPECYGSWSAAYAVFRRWQRDGTWAKILTALQAVADEAGRVTWDVSVDSSVARAHQHAAGARKRGICRSSPGGVTVEPADHALGRSRGGLTTKVHLACEQGQKPLSIVLTAGQRGDSPQFIAVLDGIRVPRQGSGRPRTRPDRVLADKAYTSRANRRYLRRRGIAATIPSKADQDANRRKKGSKGGRPPAFDPERYKQRHAVECGINRLKRHRAVATRFDKLAVRYEATVHIAAINEWL</sequence>
<gene>
    <name evidence="4" type="ORF">ACFQGL_32150</name>
</gene>
<dbReference type="InterPro" id="IPR025161">
    <property type="entry name" value="IS402-like_dom"/>
</dbReference>
<keyword evidence="5" id="KW-1185">Reference proteome</keyword>
<accession>A0ABW1HG48</accession>
<dbReference type="Pfam" id="PF13340">
    <property type="entry name" value="DUF4096"/>
    <property type="match status" value="1"/>
</dbReference>
<proteinExistence type="predicted"/>
<organism evidence="4 5">
    <name type="scientific">Micromonospora vulcania</name>
    <dbReference type="NCBI Taxonomy" id="1441873"/>
    <lineage>
        <taxon>Bacteria</taxon>
        <taxon>Bacillati</taxon>
        <taxon>Actinomycetota</taxon>
        <taxon>Actinomycetes</taxon>
        <taxon>Micromonosporales</taxon>
        <taxon>Micromonosporaceae</taxon>
        <taxon>Micromonospora</taxon>
    </lineage>
</organism>
<dbReference type="RefSeq" id="WP_377516419.1">
    <property type="nucleotide sequence ID" value="NZ_JBHSQS010000057.1"/>
</dbReference>
<dbReference type="PANTHER" id="PTHR30007:SF1">
    <property type="entry name" value="BLR1914 PROTEIN"/>
    <property type="match status" value="1"/>
</dbReference>
<dbReference type="EMBL" id="JBHSQS010000057">
    <property type="protein sequence ID" value="MFC5927981.1"/>
    <property type="molecule type" value="Genomic_DNA"/>
</dbReference>
<protein>
    <submittedName>
        <fullName evidence="4">IS5 family transposase</fullName>
    </submittedName>
</protein>
<dbReference type="InterPro" id="IPR002559">
    <property type="entry name" value="Transposase_11"/>
</dbReference>
<feature type="domain" description="Transposase IS4-like" evidence="2">
    <location>
        <begin position="97"/>
        <end position="272"/>
    </location>
</feature>
<reference evidence="5" key="1">
    <citation type="journal article" date="2019" name="Int. J. Syst. Evol. Microbiol.">
        <title>The Global Catalogue of Microorganisms (GCM) 10K type strain sequencing project: providing services to taxonomists for standard genome sequencing and annotation.</title>
        <authorList>
            <consortium name="The Broad Institute Genomics Platform"/>
            <consortium name="The Broad Institute Genome Sequencing Center for Infectious Disease"/>
            <person name="Wu L."/>
            <person name="Ma J."/>
        </authorList>
    </citation>
    <scope>NUCLEOTIDE SEQUENCE [LARGE SCALE GENOMIC DNA]</scope>
    <source>
        <strain evidence="5">CGMCC 4.7144</strain>
    </source>
</reference>
<evidence type="ECO:0000256" key="1">
    <source>
        <dbReference type="SAM" id="MobiDB-lite"/>
    </source>
</evidence>
<dbReference type="Pfam" id="PF01609">
    <property type="entry name" value="DDE_Tnp_1"/>
    <property type="match status" value="1"/>
</dbReference>